<dbReference type="RefSeq" id="WP_130255736.1">
    <property type="nucleotide sequence ID" value="NZ_PPSX01000040.1"/>
</dbReference>
<sequence>MYQRIDNPKSISESEIQEFLAQGGRVVVQYSSYGFSEADLEKLNNLAFEHDANFEIRFYGFYGEEFDGAVLKKIPLVKSLSIDCMHNATNLEYLKTLKYLSEFNIGVFESKQKDLLSLVNLEQLRVLSIGETRTNSIDLSCLSQCLNLVDLAVIGQSKNIDVISNLVGLKSLTLSRIKKGVQLDFVNDLPNLQHLSIMLGGRESIESLNLPMLKELRLVRVRGLSELGKLSRFQQLNKLHVEDQIKLISIDFSNASTLQEIKIINCKSLIELKGVENVSSLYQLRVYQTAVEHEKFTNMDFSKSLKIFGFYTSKTRVDNEIKELLSARGYFEMEQDYIESLENDSE</sequence>
<dbReference type="AlphaFoldDB" id="A0A4Q7IMZ8"/>
<dbReference type="SUPFAM" id="SSF52058">
    <property type="entry name" value="L domain-like"/>
    <property type="match status" value="1"/>
</dbReference>
<comment type="caution">
    <text evidence="1">The sequence shown here is derived from an EMBL/GenBank/DDBJ whole genome shotgun (WGS) entry which is preliminary data.</text>
</comment>
<evidence type="ECO:0000313" key="2">
    <source>
        <dbReference type="Proteomes" id="UP000291338"/>
    </source>
</evidence>
<protein>
    <submittedName>
        <fullName evidence="1">Uncharacterized protein</fullName>
    </submittedName>
</protein>
<reference evidence="1 2" key="1">
    <citation type="submission" date="2018-01" db="EMBL/GenBank/DDBJ databases">
        <title>Co-occurrence of chitin degradation, pigmentation and bioactivity in marine Pseudoalteromonas.</title>
        <authorList>
            <person name="Paulsen S."/>
            <person name="Gram L."/>
            <person name="Machado H."/>
        </authorList>
    </citation>
    <scope>NUCLEOTIDE SEQUENCE [LARGE SCALE GENOMIC DNA]</scope>
    <source>
        <strain evidence="1 2">S3898</strain>
    </source>
</reference>
<dbReference type="Proteomes" id="UP000291338">
    <property type="component" value="Unassembled WGS sequence"/>
</dbReference>
<evidence type="ECO:0000313" key="1">
    <source>
        <dbReference type="EMBL" id="RZQ52919.1"/>
    </source>
</evidence>
<dbReference type="EMBL" id="PPSX01000040">
    <property type="protein sequence ID" value="RZQ52919.1"/>
    <property type="molecule type" value="Genomic_DNA"/>
</dbReference>
<organism evidence="1 2">
    <name type="scientific">Pseudoalteromonas phenolica</name>
    <dbReference type="NCBI Taxonomy" id="161398"/>
    <lineage>
        <taxon>Bacteria</taxon>
        <taxon>Pseudomonadati</taxon>
        <taxon>Pseudomonadota</taxon>
        <taxon>Gammaproteobacteria</taxon>
        <taxon>Alteromonadales</taxon>
        <taxon>Pseudoalteromonadaceae</taxon>
        <taxon>Pseudoalteromonas</taxon>
    </lineage>
</organism>
<gene>
    <name evidence="1" type="ORF">C1E23_11680</name>
</gene>
<dbReference type="InterPro" id="IPR032675">
    <property type="entry name" value="LRR_dom_sf"/>
</dbReference>
<proteinExistence type="predicted"/>
<accession>A0A4Q7IMZ8</accession>
<dbReference type="Gene3D" id="3.80.10.10">
    <property type="entry name" value="Ribonuclease Inhibitor"/>
    <property type="match status" value="1"/>
</dbReference>
<name>A0A4Q7IMZ8_9GAMM</name>